<evidence type="ECO:0000313" key="10">
    <source>
        <dbReference type="Proteomes" id="UP000561271"/>
    </source>
</evidence>
<protein>
    <recommendedName>
        <fullName evidence="6">Large ribosomal subunit protein bL9</fullName>
    </recommendedName>
    <alternativeName>
        <fullName evidence="7">50S ribosomal protein L9</fullName>
    </alternativeName>
</protein>
<dbReference type="GO" id="GO:0019843">
    <property type="term" value="F:rRNA binding"/>
    <property type="evidence" value="ECO:0007669"/>
    <property type="project" value="UniProtKB-KW"/>
</dbReference>
<evidence type="ECO:0000313" key="9">
    <source>
        <dbReference type="EMBL" id="GFP37834.1"/>
    </source>
</evidence>
<dbReference type="Gene3D" id="3.40.5.10">
    <property type="entry name" value="Ribosomal protein L9, N-terminal domain"/>
    <property type="match status" value="1"/>
</dbReference>
<dbReference type="GO" id="GO:1990904">
    <property type="term" value="C:ribonucleoprotein complex"/>
    <property type="evidence" value="ECO:0007669"/>
    <property type="project" value="UniProtKB-KW"/>
</dbReference>
<dbReference type="Proteomes" id="UP000561271">
    <property type="component" value="Unassembled WGS sequence"/>
</dbReference>
<reference evidence="9 10" key="1">
    <citation type="journal article" date="2020" name="Front. Microbiol.">
        <title>Single-cell genomics of novel Actinobacteria with the Wood-Ljungdahl pathway discovered in a serpentinizing system.</title>
        <authorList>
            <person name="Merino N."/>
            <person name="Kawai M."/>
            <person name="Boyd E.S."/>
            <person name="Colman D.R."/>
            <person name="McGlynn S.E."/>
            <person name="Nealson K.H."/>
            <person name="Kurokawa K."/>
            <person name="Hongoh Y."/>
        </authorList>
    </citation>
    <scope>NUCLEOTIDE SEQUENCE [LARGE SCALE GENOMIC DNA]</scope>
    <source>
        <strain evidence="9 10">S44</strain>
    </source>
</reference>
<gene>
    <name evidence="9" type="ORF">HKBW3S44_01514</name>
</gene>
<dbReference type="InterPro" id="IPR009027">
    <property type="entry name" value="Ribosomal_bL9/RNase_H1_N"/>
</dbReference>
<keyword evidence="5" id="KW-0687">Ribonucleoprotein</keyword>
<evidence type="ECO:0000256" key="3">
    <source>
        <dbReference type="ARBA" id="ARBA00022884"/>
    </source>
</evidence>
<dbReference type="Pfam" id="PF03948">
    <property type="entry name" value="Ribosomal_L9_C"/>
    <property type="match status" value="1"/>
</dbReference>
<evidence type="ECO:0000256" key="6">
    <source>
        <dbReference type="ARBA" id="ARBA00035292"/>
    </source>
</evidence>
<dbReference type="AlphaFoldDB" id="A0A6V8Q159"/>
<organism evidence="9 10">
    <name type="scientific">Candidatus Hakubella thermalkaliphila</name>
    <dbReference type="NCBI Taxonomy" id="2754717"/>
    <lineage>
        <taxon>Bacteria</taxon>
        <taxon>Bacillati</taxon>
        <taxon>Actinomycetota</taxon>
        <taxon>Actinomycetota incertae sedis</taxon>
        <taxon>Candidatus Hakubellales</taxon>
        <taxon>Candidatus Hakubellaceae</taxon>
        <taxon>Candidatus Hakubella</taxon>
    </lineage>
</organism>
<dbReference type="SUPFAM" id="SSF55658">
    <property type="entry name" value="L9 N-domain-like"/>
    <property type="match status" value="1"/>
</dbReference>
<dbReference type="RefSeq" id="WP_219853975.1">
    <property type="nucleotide sequence ID" value="NZ_BLSC01000180.1"/>
</dbReference>
<name>A0A6V8Q159_9ACTN</name>
<proteinExistence type="inferred from homology"/>
<dbReference type="Gene3D" id="3.10.430.100">
    <property type="entry name" value="Ribosomal protein L9, C-terminal domain"/>
    <property type="match status" value="1"/>
</dbReference>
<keyword evidence="3" id="KW-0694">RNA-binding</keyword>
<evidence type="ECO:0000256" key="2">
    <source>
        <dbReference type="ARBA" id="ARBA00022730"/>
    </source>
</evidence>
<dbReference type="PROSITE" id="PS00651">
    <property type="entry name" value="RIBOSOMAL_L9"/>
    <property type="match status" value="1"/>
</dbReference>
<dbReference type="GO" id="GO:0003735">
    <property type="term" value="F:structural constituent of ribosome"/>
    <property type="evidence" value="ECO:0007669"/>
    <property type="project" value="InterPro"/>
</dbReference>
<keyword evidence="2" id="KW-0699">rRNA-binding</keyword>
<dbReference type="InterPro" id="IPR000244">
    <property type="entry name" value="Ribosomal_bL9"/>
</dbReference>
<comment type="similarity">
    <text evidence="1">Belongs to the bacterial ribosomal protein bL9 family.</text>
</comment>
<dbReference type="InterPro" id="IPR020069">
    <property type="entry name" value="Ribosomal_bL9_C"/>
</dbReference>
<evidence type="ECO:0000256" key="7">
    <source>
        <dbReference type="ARBA" id="ARBA00035456"/>
    </source>
</evidence>
<dbReference type="InterPro" id="IPR036791">
    <property type="entry name" value="Ribosomal_bL9_C_sf"/>
</dbReference>
<dbReference type="InterPro" id="IPR036935">
    <property type="entry name" value="Ribosomal_bL9_N_sf"/>
</dbReference>
<dbReference type="InterPro" id="IPR020594">
    <property type="entry name" value="Ribosomal_bL9_bac/chp"/>
</dbReference>
<dbReference type="GO" id="GO:0005840">
    <property type="term" value="C:ribosome"/>
    <property type="evidence" value="ECO:0007669"/>
    <property type="project" value="UniProtKB-KW"/>
</dbReference>
<evidence type="ECO:0000259" key="8">
    <source>
        <dbReference type="PROSITE" id="PS00651"/>
    </source>
</evidence>
<feature type="domain" description="Ribosomal protein L9" evidence="8">
    <location>
        <begin position="22"/>
        <end position="49"/>
    </location>
</feature>
<dbReference type="InterPro" id="IPR020070">
    <property type="entry name" value="Ribosomal_bL9_N"/>
</dbReference>
<dbReference type="HAMAP" id="MF_00503">
    <property type="entry name" value="Ribosomal_bL9"/>
    <property type="match status" value="1"/>
</dbReference>
<keyword evidence="4 9" id="KW-0689">Ribosomal protein</keyword>
<dbReference type="Pfam" id="PF01281">
    <property type="entry name" value="Ribosomal_L9_N"/>
    <property type="match status" value="1"/>
</dbReference>
<accession>A0A6V8Q159</accession>
<dbReference type="PANTHER" id="PTHR21368">
    <property type="entry name" value="50S RIBOSOMAL PROTEIN L9"/>
    <property type="match status" value="1"/>
</dbReference>
<evidence type="ECO:0000256" key="1">
    <source>
        <dbReference type="ARBA" id="ARBA00010605"/>
    </source>
</evidence>
<dbReference type="NCBIfam" id="TIGR00158">
    <property type="entry name" value="L9"/>
    <property type="match status" value="1"/>
</dbReference>
<evidence type="ECO:0000256" key="5">
    <source>
        <dbReference type="ARBA" id="ARBA00023274"/>
    </source>
</evidence>
<evidence type="ECO:0000256" key="4">
    <source>
        <dbReference type="ARBA" id="ARBA00022980"/>
    </source>
</evidence>
<comment type="caution">
    <text evidence="9">The sequence shown here is derived from an EMBL/GenBank/DDBJ whole genome shotgun (WGS) entry which is preliminary data.</text>
</comment>
<feature type="non-terminal residue" evidence="9">
    <location>
        <position position="1"/>
    </location>
</feature>
<dbReference type="EMBL" id="BLSC01000180">
    <property type="protein sequence ID" value="GFP37834.1"/>
    <property type="molecule type" value="Genomic_DNA"/>
</dbReference>
<dbReference type="SUPFAM" id="SSF55653">
    <property type="entry name" value="Ribosomal protein L9 C-domain"/>
    <property type="match status" value="1"/>
</dbReference>
<sequence>IRVLKSGRENESHFERGCRISGMMGDVLEVKDGYALNFLIPKKLALSATRGNLKQAEVLKRIRLKGEAKRREDALEQARAVADLVLEMEARAGEEGKLFGSITAKDIAEEIARKVNIMVDKKHIRLESPIKQTGEHDVEINFYANVSATVKVRVRGEEAKKEKAEEKKEQ</sequence>
<dbReference type="GO" id="GO:0006412">
    <property type="term" value="P:translation"/>
    <property type="evidence" value="ECO:0007669"/>
    <property type="project" value="InterPro"/>
</dbReference>